<dbReference type="GO" id="GO:0042500">
    <property type="term" value="F:aspartic endopeptidase activity, intramembrane cleaving"/>
    <property type="evidence" value="ECO:0007669"/>
    <property type="project" value="InterPro"/>
</dbReference>
<feature type="transmembrane region" description="Helical" evidence="3">
    <location>
        <begin position="208"/>
        <end position="226"/>
    </location>
</feature>
<dbReference type="InterPro" id="IPR003137">
    <property type="entry name" value="PA_domain"/>
</dbReference>
<feature type="transmembrane region" description="Helical" evidence="3">
    <location>
        <begin position="232"/>
        <end position="257"/>
    </location>
</feature>
<dbReference type="PANTHER" id="PTHR12174:SF90">
    <property type="entry name" value="SIGNAL PEPTIDE PEPTIDASE-LIKE 3"/>
    <property type="match status" value="1"/>
</dbReference>
<organism evidence="5 6">
    <name type="scientific">Escallonia herrerae</name>
    <dbReference type="NCBI Taxonomy" id="1293975"/>
    <lineage>
        <taxon>Eukaryota</taxon>
        <taxon>Viridiplantae</taxon>
        <taxon>Streptophyta</taxon>
        <taxon>Embryophyta</taxon>
        <taxon>Tracheophyta</taxon>
        <taxon>Spermatophyta</taxon>
        <taxon>Magnoliopsida</taxon>
        <taxon>eudicotyledons</taxon>
        <taxon>Gunneridae</taxon>
        <taxon>Pentapetalae</taxon>
        <taxon>asterids</taxon>
        <taxon>campanulids</taxon>
        <taxon>Escalloniales</taxon>
        <taxon>Escalloniaceae</taxon>
        <taxon>Escallonia</taxon>
    </lineage>
</organism>
<keyword evidence="3" id="KW-0472">Membrane</keyword>
<evidence type="ECO:0000256" key="2">
    <source>
        <dbReference type="ARBA" id="ARBA00023180"/>
    </source>
</evidence>
<keyword evidence="3" id="KW-1133">Transmembrane helix</keyword>
<comment type="caution">
    <text evidence="5">The sequence shown here is derived from an EMBL/GenBank/DDBJ whole genome shotgun (WGS) entry which is preliminary data.</text>
</comment>
<feature type="non-terminal residue" evidence="5">
    <location>
        <position position="275"/>
    </location>
</feature>
<evidence type="ECO:0000256" key="1">
    <source>
        <dbReference type="ARBA" id="ARBA00022670"/>
    </source>
</evidence>
<dbReference type="Pfam" id="PF04258">
    <property type="entry name" value="Peptidase_A22B"/>
    <property type="match status" value="1"/>
</dbReference>
<keyword evidence="1" id="KW-0645">Protease</keyword>
<feature type="domain" description="PA" evidence="4">
    <location>
        <begin position="30"/>
        <end position="106"/>
    </location>
</feature>
<dbReference type="Proteomes" id="UP001188597">
    <property type="component" value="Unassembled WGS sequence"/>
</dbReference>
<gene>
    <name evidence="5" type="ORF">RJ639_031993</name>
</gene>
<dbReference type="PANTHER" id="PTHR12174">
    <property type="entry name" value="SIGNAL PEPTIDE PEPTIDASE"/>
    <property type="match status" value="1"/>
</dbReference>
<keyword evidence="6" id="KW-1185">Reference proteome</keyword>
<evidence type="ECO:0000259" key="4">
    <source>
        <dbReference type="Pfam" id="PF02225"/>
    </source>
</evidence>
<evidence type="ECO:0000256" key="3">
    <source>
        <dbReference type="SAM" id="Phobius"/>
    </source>
</evidence>
<dbReference type="InterPro" id="IPR046450">
    <property type="entry name" value="PA_dom_sf"/>
</dbReference>
<evidence type="ECO:0000313" key="6">
    <source>
        <dbReference type="Proteomes" id="UP001188597"/>
    </source>
</evidence>
<feature type="non-terminal residue" evidence="5">
    <location>
        <position position="1"/>
    </location>
</feature>
<dbReference type="EMBL" id="JAVXUP010000120">
    <property type="protein sequence ID" value="KAK3037560.1"/>
    <property type="molecule type" value="Genomic_DNA"/>
</dbReference>
<dbReference type="GO" id="GO:0098554">
    <property type="term" value="C:cytoplasmic side of endoplasmic reticulum membrane"/>
    <property type="evidence" value="ECO:0007669"/>
    <property type="project" value="TreeGrafter"/>
</dbReference>
<dbReference type="InterPro" id="IPR007369">
    <property type="entry name" value="Peptidase_A22B_SPP"/>
</dbReference>
<sequence>VKVKNWLNGVEGETLAGISASFGATFPTHAKESHRIRALSGSIALSLRGGCDFTTKAEIAQSGGARGLVVINDKEDLLAMGCPNNESTLNITIPVLMISKSGGEALNKSMVQGVGVELLLYSPIRPVVDYAVLLLWLMAVGTIVCASVWSAATASEQSDERYNELSPKVPFDYLFLFAFVFSHQESCNVGSVKEDVEKEFLDINARSAVVFVITASTFLVLLYLFMSSWFVWLLIVLFCIGGIEVLCYILVTFTYILPSHDCLWNAHLHSICDFQ</sequence>
<dbReference type="AlphaFoldDB" id="A0AA89BD75"/>
<dbReference type="Gene3D" id="3.50.30.30">
    <property type="match status" value="1"/>
</dbReference>
<dbReference type="GO" id="GO:0030660">
    <property type="term" value="C:Golgi-associated vesicle membrane"/>
    <property type="evidence" value="ECO:0007669"/>
    <property type="project" value="TreeGrafter"/>
</dbReference>
<reference evidence="5" key="1">
    <citation type="submission" date="2022-12" db="EMBL/GenBank/DDBJ databases">
        <title>Draft genome assemblies for two species of Escallonia (Escalloniales).</title>
        <authorList>
            <person name="Chanderbali A."/>
            <person name="Dervinis C."/>
            <person name="Anghel I."/>
            <person name="Soltis D."/>
            <person name="Soltis P."/>
            <person name="Zapata F."/>
        </authorList>
    </citation>
    <scope>NUCLEOTIDE SEQUENCE</scope>
    <source>
        <strain evidence="5">UCBG64.0493</strain>
        <tissue evidence="5">Leaf</tissue>
    </source>
</reference>
<dbReference type="Pfam" id="PF02225">
    <property type="entry name" value="PA"/>
    <property type="match status" value="1"/>
</dbReference>
<dbReference type="GO" id="GO:0033619">
    <property type="term" value="P:membrane protein proteolysis"/>
    <property type="evidence" value="ECO:0007669"/>
    <property type="project" value="TreeGrafter"/>
</dbReference>
<proteinExistence type="predicted"/>
<dbReference type="GO" id="GO:0005765">
    <property type="term" value="C:lysosomal membrane"/>
    <property type="evidence" value="ECO:0007669"/>
    <property type="project" value="TreeGrafter"/>
</dbReference>
<keyword evidence="3" id="KW-0812">Transmembrane</keyword>
<protein>
    <recommendedName>
        <fullName evidence="4">PA domain-containing protein</fullName>
    </recommendedName>
</protein>
<dbReference type="GO" id="GO:0098553">
    <property type="term" value="C:lumenal side of endoplasmic reticulum membrane"/>
    <property type="evidence" value="ECO:0007669"/>
    <property type="project" value="TreeGrafter"/>
</dbReference>
<feature type="transmembrane region" description="Helical" evidence="3">
    <location>
        <begin position="130"/>
        <end position="152"/>
    </location>
</feature>
<dbReference type="SUPFAM" id="SSF52025">
    <property type="entry name" value="PA domain"/>
    <property type="match status" value="1"/>
</dbReference>
<accession>A0AA89BD75</accession>
<name>A0AA89BD75_9ASTE</name>
<keyword evidence="1" id="KW-0378">Hydrolase</keyword>
<keyword evidence="2" id="KW-0325">Glycoprotein</keyword>
<evidence type="ECO:0000313" key="5">
    <source>
        <dbReference type="EMBL" id="KAK3037560.1"/>
    </source>
</evidence>